<dbReference type="InterPro" id="IPR043426">
    <property type="entry name" value="MltB-like"/>
</dbReference>
<dbReference type="EMBL" id="JAAXPC010000004">
    <property type="protein sequence ID" value="NKY01593.1"/>
    <property type="molecule type" value="Genomic_DNA"/>
</dbReference>
<dbReference type="Pfam" id="PF13406">
    <property type="entry name" value="SLT_2"/>
    <property type="match status" value="1"/>
</dbReference>
<feature type="compositionally biased region" description="Low complexity" evidence="1">
    <location>
        <begin position="49"/>
        <end position="69"/>
    </location>
</feature>
<gene>
    <name evidence="4" type="ORF">HGA05_08420</name>
</gene>
<organism evidence="4 5">
    <name type="scientific">Gordonia polyisoprenivorans</name>
    <dbReference type="NCBI Taxonomy" id="84595"/>
    <lineage>
        <taxon>Bacteria</taxon>
        <taxon>Bacillati</taxon>
        <taxon>Actinomycetota</taxon>
        <taxon>Actinomycetes</taxon>
        <taxon>Mycobacteriales</taxon>
        <taxon>Gordoniaceae</taxon>
        <taxon>Gordonia</taxon>
    </lineage>
</organism>
<feature type="domain" description="Transglycosylase SLT" evidence="3">
    <location>
        <begin position="194"/>
        <end position="238"/>
    </location>
</feature>
<dbReference type="CDD" id="cd13399">
    <property type="entry name" value="Slt35-like"/>
    <property type="match status" value="1"/>
</dbReference>
<feature type="chain" id="PRO_5038668336" evidence="2">
    <location>
        <begin position="38"/>
        <end position="271"/>
    </location>
</feature>
<protein>
    <submittedName>
        <fullName evidence="4">Murein transglycosylase</fullName>
    </submittedName>
</protein>
<reference evidence="4 5" key="1">
    <citation type="submission" date="2020-04" db="EMBL/GenBank/DDBJ databases">
        <title>MicrobeNet Type strains.</title>
        <authorList>
            <person name="Nicholson A.C."/>
        </authorList>
    </citation>
    <scope>NUCLEOTIDE SEQUENCE [LARGE SCALE GENOMIC DNA]</scope>
    <source>
        <strain evidence="4 5">ATCC BAA-14</strain>
    </source>
</reference>
<accession>A0A846WLA2</accession>
<dbReference type="Proteomes" id="UP000563898">
    <property type="component" value="Unassembled WGS sequence"/>
</dbReference>
<dbReference type="PANTHER" id="PTHR30163">
    <property type="entry name" value="MEMBRANE-BOUND LYTIC MUREIN TRANSGLYCOSYLASE B"/>
    <property type="match status" value="1"/>
</dbReference>
<feature type="region of interest" description="Disordered" evidence="1">
    <location>
        <begin position="49"/>
        <end position="82"/>
    </location>
</feature>
<dbReference type="InterPro" id="IPR023346">
    <property type="entry name" value="Lysozyme-like_dom_sf"/>
</dbReference>
<evidence type="ECO:0000313" key="4">
    <source>
        <dbReference type="EMBL" id="NKY01593.1"/>
    </source>
</evidence>
<dbReference type="InterPro" id="IPR031304">
    <property type="entry name" value="SLT_2"/>
</dbReference>
<dbReference type="SUPFAM" id="SSF53955">
    <property type="entry name" value="Lysozyme-like"/>
    <property type="match status" value="1"/>
</dbReference>
<dbReference type="OMA" id="PTTWARY"/>
<evidence type="ECO:0000259" key="3">
    <source>
        <dbReference type="Pfam" id="PF13406"/>
    </source>
</evidence>
<dbReference type="RefSeq" id="WP_014361450.1">
    <property type="nucleotide sequence ID" value="NZ_CP085887.1"/>
</dbReference>
<evidence type="ECO:0000256" key="1">
    <source>
        <dbReference type="SAM" id="MobiDB-lite"/>
    </source>
</evidence>
<comment type="caution">
    <text evidence="4">The sequence shown here is derived from an EMBL/GenBank/DDBJ whole genome shotgun (WGS) entry which is preliminary data.</text>
</comment>
<sequence>MGKHSKTRSPLLPRSRKPMLATALIPMVGVCAAAAAAATDDAQVTAAPAASPTTAAAPEPATAGHPAPARSNTPTSLPTRPAHDLTVAPVRATPPPPMPASVTDGQVPATNYRAYKQAADTIARTEPVCGIDWKLIAGIGKVESHHADNGDVDPSGRLKTPIYGPTLDGSLAGNQVITDTDGGAIDGDPVHDRAVGPMQFIPQTWKKYAADGNGDGIADPQNIYDAALTTARYLCDGGLNLRDIAGQTAAVLRYNNSMTYVDNVLGFARSY</sequence>
<dbReference type="AlphaFoldDB" id="A0A846WLA2"/>
<dbReference type="GO" id="GO:0009253">
    <property type="term" value="P:peptidoglycan catabolic process"/>
    <property type="evidence" value="ECO:0007669"/>
    <property type="project" value="TreeGrafter"/>
</dbReference>
<proteinExistence type="predicted"/>
<feature type="signal peptide" evidence="2">
    <location>
        <begin position="1"/>
        <end position="37"/>
    </location>
</feature>
<evidence type="ECO:0000256" key="2">
    <source>
        <dbReference type="SAM" id="SignalP"/>
    </source>
</evidence>
<dbReference type="GO" id="GO:0008933">
    <property type="term" value="F:peptidoglycan lytic transglycosylase activity"/>
    <property type="evidence" value="ECO:0007669"/>
    <property type="project" value="TreeGrafter"/>
</dbReference>
<dbReference type="Gene3D" id="1.10.530.10">
    <property type="match status" value="1"/>
</dbReference>
<evidence type="ECO:0000313" key="5">
    <source>
        <dbReference type="Proteomes" id="UP000563898"/>
    </source>
</evidence>
<keyword evidence="2" id="KW-0732">Signal</keyword>
<name>A0A846WLA2_9ACTN</name>
<dbReference type="GeneID" id="90161201"/>
<dbReference type="PANTHER" id="PTHR30163:SF8">
    <property type="entry name" value="LYTIC MUREIN TRANSGLYCOSYLASE"/>
    <property type="match status" value="1"/>
</dbReference>